<comment type="caution">
    <text evidence="9">The sequence shown here is derived from an EMBL/GenBank/DDBJ whole genome shotgun (WGS) entry which is preliminary data.</text>
</comment>
<keyword evidence="5 8" id="KW-0732">Signal</keyword>
<evidence type="ECO:0000256" key="8">
    <source>
        <dbReference type="SAM" id="SignalP"/>
    </source>
</evidence>
<comment type="similarity">
    <text evidence="2">Belongs to the OmpP1/FadL family.</text>
</comment>
<evidence type="ECO:0000256" key="3">
    <source>
        <dbReference type="ARBA" id="ARBA00022452"/>
    </source>
</evidence>
<keyword evidence="3" id="KW-1134">Transmembrane beta strand</keyword>
<protein>
    <recommendedName>
        <fullName evidence="11">Aromatic hydrocarbon degradation protein</fullName>
    </recommendedName>
</protein>
<evidence type="ECO:0008006" key="11">
    <source>
        <dbReference type="Google" id="ProtNLM"/>
    </source>
</evidence>
<dbReference type="EMBL" id="BSFN01000009">
    <property type="protein sequence ID" value="GLK90102.1"/>
    <property type="molecule type" value="Genomic_DNA"/>
</dbReference>
<dbReference type="PANTHER" id="PTHR35093">
    <property type="entry name" value="OUTER MEMBRANE PROTEIN NMB0088-RELATED"/>
    <property type="match status" value="1"/>
</dbReference>
<dbReference type="Gene3D" id="2.40.160.60">
    <property type="entry name" value="Outer membrane protein transport protein (OMPP1/FadL/TodX)"/>
    <property type="match status" value="1"/>
</dbReference>
<proteinExistence type="inferred from homology"/>
<evidence type="ECO:0000313" key="9">
    <source>
        <dbReference type="EMBL" id="GLK90102.1"/>
    </source>
</evidence>
<keyword evidence="7" id="KW-0998">Cell outer membrane</keyword>
<keyword evidence="6" id="KW-0472">Membrane</keyword>
<dbReference type="SUPFAM" id="SSF56935">
    <property type="entry name" value="Porins"/>
    <property type="match status" value="1"/>
</dbReference>
<dbReference type="RefSeq" id="WP_271196285.1">
    <property type="nucleotide sequence ID" value="NZ_BSFN01000009.1"/>
</dbReference>
<dbReference type="AlphaFoldDB" id="A0A9W6NGR1"/>
<evidence type="ECO:0000256" key="2">
    <source>
        <dbReference type="ARBA" id="ARBA00008163"/>
    </source>
</evidence>
<organism evidence="9 10">
    <name type="scientific">Pseudomonas turukhanskensis</name>
    <dbReference type="NCBI Taxonomy" id="1806536"/>
    <lineage>
        <taxon>Bacteria</taxon>
        <taxon>Pseudomonadati</taxon>
        <taxon>Pseudomonadota</taxon>
        <taxon>Gammaproteobacteria</taxon>
        <taxon>Pseudomonadales</taxon>
        <taxon>Pseudomonadaceae</taxon>
        <taxon>Pseudomonas</taxon>
    </lineage>
</organism>
<evidence type="ECO:0000256" key="7">
    <source>
        <dbReference type="ARBA" id="ARBA00023237"/>
    </source>
</evidence>
<reference evidence="9" key="1">
    <citation type="journal article" date="2014" name="Int. J. Syst. Evol. Microbiol.">
        <title>Complete genome sequence of Corynebacterium casei LMG S-19264T (=DSM 44701T), isolated from a smear-ripened cheese.</title>
        <authorList>
            <consortium name="US DOE Joint Genome Institute (JGI-PGF)"/>
            <person name="Walter F."/>
            <person name="Albersmeier A."/>
            <person name="Kalinowski J."/>
            <person name="Ruckert C."/>
        </authorList>
    </citation>
    <scope>NUCLEOTIDE SEQUENCE</scope>
    <source>
        <strain evidence="9">VKM B-2935</strain>
    </source>
</reference>
<accession>A0A9W6NGR1</accession>
<comment type="subcellular location">
    <subcellularLocation>
        <location evidence="1">Cell outer membrane</location>
        <topology evidence="1">Multi-pass membrane protein</topology>
    </subcellularLocation>
</comment>
<gene>
    <name evidence="9" type="ORF">GCM10017655_31640</name>
</gene>
<sequence>MTTRNSPQVWAISGFCWLAAGLYAGGAQAQLANDLTIGNPKAMAMGNAVTADSTGIDAVHYNPAALTKLKGRQSTIKLLSGVMDIRAKFKSTPNYGDNAMGYDDDPVKDTSTRTLTPVMYLPGMGGMTELPVLMAPLAGVSINPPGSKFTFATNIYAPMALGYSRDSDDDAGRYQGREVALQRITYFSPSVGYQANDTLALGLSVGFSHQAMALNQDFRNPGMLTGVVRMLNEALCQDGIGDVLGPLINVCGAKIGPYDTLANMDLDLQQSLSPTYNLGVLWEPSDWFAWGATYQSEARMHLQGKYRMNYTKEWQGFWSGLQSSVFGQVLSPLFPYGNVSEESGSASLNMVLPDNFSTGIKLRPFEKWQFNFDAKWSDYSDWNKFEIEFDRELDLLRIAKIFGNGNATDHSIILDRGYQDTWSFAVGAQYDVTDRLALRAGYEYRPSAIPKDKADVLVPIGDANLYGLGFGYRWDKDTTVDFGVNYFVSKQSIPAGTSCNVNCTGIDNLVYNPYADLDIKTTVKAYIMAFSYTTTF</sequence>
<dbReference type="InterPro" id="IPR005017">
    <property type="entry name" value="OMPP1/FadL/TodX"/>
</dbReference>
<name>A0A9W6NGR1_9PSED</name>
<evidence type="ECO:0000256" key="6">
    <source>
        <dbReference type="ARBA" id="ARBA00023136"/>
    </source>
</evidence>
<evidence type="ECO:0000256" key="1">
    <source>
        <dbReference type="ARBA" id="ARBA00004571"/>
    </source>
</evidence>
<dbReference type="GO" id="GO:0015483">
    <property type="term" value="F:long-chain fatty acid transporting porin activity"/>
    <property type="evidence" value="ECO:0007669"/>
    <property type="project" value="TreeGrafter"/>
</dbReference>
<evidence type="ECO:0000256" key="4">
    <source>
        <dbReference type="ARBA" id="ARBA00022692"/>
    </source>
</evidence>
<keyword evidence="10" id="KW-1185">Reference proteome</keyword>
<feature type="chain" id="PRO_5040953722" description="Aromatic hydrocarbon degradation protein" evidence="8">
    <location>
        <begin position="30"/>
        <end position="536"/>
    </location>
</feature>
<evidence type="ECO:0000256" key="5">
    <source>
        <dbReference type="ARBA" id="ARBA00022729"/>
    </source>
</evidence>
<dbReference type="GO" id="GO:0009279">
    <property type="term" value="C:cell outer membrane"/>
    <property type="evidence" value="ECO:0007669"/>
    <property type="project" value="UniProtKB-SubCell"/>
</dbReference>
<reference evidence="9" key="2">
    <citation type="submission" date="2023-01" db="EMBL/GenBank/DDBJ databases">
        <authorList>
            <person name="Sun Q."/>
            <person name="Evtushenko L."/>
        </authorList>
    </citation>
    <scope>NUCLEOTIDE SEQUENCE</scope>
    <source>
        <strain evidence="9">VKM B-2935</strain>
    </source>
</reference>
<dbReference type="Proteomes" id="UP001143328">
    <property type="component" value="Unassembled WGS sequence"/>
</dbReference>
<dbReference type="Pfam" id="PF03349">
    <property type="entry name" value="Toluene_X"/>
    <property type="match status" value="1"/>
</dbReference>
<dbReference type="PANTHER" id="PTHR35093:SF8">
    <property type="entry name" value="OUTER MEMBRANE PROTEIN NMB0088-RELATED"/>
    <property type="match status" value="1"/>
</dbReference>
<evidence type="ECO:0000313" key="10">
    <source>
        <dbReference type="Proteomes" id="UP001143328"/>
    </source>
</evidence>
<keyword evidence="4" id="KW-0812">Transmembrane</keyword>
<feature type="signal peptide" evidence="8">
    <location>
        <begin position="1"/>
        <end position="29"/>
    </location>
</feature>